<dbReference type="RefSeq" id="WP_196098750.1">
    <property type="nucleotide sequence ID" value="NZ_CP064939.1"/>
</dbReference>
<feature type="signal peptide" evidence="3">
    <location>
        <begin position="1"/>
        <end position="19"/>
    </location>
</feature>
<dbReference type="InterPro" id="IPR018976">
    <property type="entry name" value="Imelysin-like"/>
</dbReference>
<evidence type="ECO:0000313" key="6">
    <source>
        <dbReference type="Proteomes" id="UP000594759"/>
    </source>
</evidence>
<evidence type="ECO:0000259" key="4">
    <source>
        <dbReference type="Pfam" id="PF09375"/>
    </source>
</evidence>
<feature type="domain" description="Imelysin-like" evidence="4">
    <location>
        <begin position="49"/>
        <end position="327"/>
    </location>
</feature>
<organism evidence="5 6">
    <name type="scientific">Pedobacter endophyticus</name>
    <dbReference type="NCBI Taxonomy" id="2789740"/>
    <lineage>
        <taxon>Bacteria</taxon>
        <taxon>Pseudomonadati</taxon>
        <taxon>Bacteroidota</taxon>
        <taxon>Sphingobacteriia</taxon>
        <taxon>Sphingobacteriales</taxon>
        <taxon>Sphingobacteriaceae</taxon>
        <taxon>Pedobacter</taxon>
    </lineage>
</organism>
<evidence type="ECO:0000313" key="5">
    <source>
        <dbReference type="EMBL" id="QPH39283.1"/>
    </source>
</evidence>
<accession>A0A7S9KYN2</accession>
<evidence type="ECO:0000256" key="3">
    <source>
        <dbReference type="SAM" id="SignalP"/>
    </source>
</evidence>
<name>A0A7S9KYN2_9SPHI</name>
<dbReference type="KEGG" id="pex:IZT61_19900"/>
<sequence>MNKKILFGFVISAITILCACSKKSSPSDEPVVNNFDKTAMLQNYADNLIIPAYTDLQTQLNTLNTAINSFLGNPTEANQQTLKAVFKTAYLSFERVSFSQFGPAETVLLNNFLNTLPAMTNDDSDLVKIESSIQSGTYDLQATATANQQGFPALDYLLFASDAVTQLNDSGSANRKKYIQDVMARMQSLTSGVLTNWKSSYRSQFVANTKSDAGSPIGYMVNQFAYEMDQLKGPRIGWPYGKQSAGVVFETKLEGYYSGISLSLAIENLTNLKRLYVGGSSGNGISAYLIALKKEKLNTDILSYFDNTIAKLKAIPEPLANSLTNNKPAVDAAYKDIQILLTALKTDMASALSVRITYTDNDGD</sequence>
<reference evidence="5 6" key="1">
    <citation type="submission" date="2020-11" db="EMBL/GenBank/DDBJ databases">
        <title>Pedobacter endophytica, an endophytic bacteria isolated form Carex pumila.</title>
        <authorList>
            <person name="Peng Y."/>
            <person name="Jiang L."/>
            <person name="Lee J."/>
        </authorList>
    </citation>
    <scope>NUCLEOTIDE SEQUENCE [LARGE SCALE GENOMIC DNA]</scope>
    <source>
        <strain evidence="5 6">JBR3-12</strain>
    </source>
</reference>
<dbReference type="InterPro" id="IPR034984">
    <property type="entry name" value="Imelysin-like_IPPA"/>
</dbReference>
<keyword evidence="6" id="KW-1185">Reference proteome</keyword>
<gene>
    <name evidence="5" type="ORF">IZT61_19900</name>
</gene>
<evidence type="ECO:0000256" key="2">
    <source>
        <dbReference type="ARBA" id="ARBA00022729"/>
    </source>
</evidence>
<comment type="subcellular location">
    <subcellularLocation>
        <location evidence="1">Cell envelope</location>
    </subcellularLocation>
</comment>
<protein>
    <submittedName>
        <fullName evidence="5">Imelysin family protein</fullName>
    </submittedName>
</protein>
<dbReference type="PROSITE" id="PS51257">
    <property type="entry name" value="PROKAR_LIPOPROTEIN"/>
    <property type="match status" value="1"/>
</dbReference>
<keyword evidence="2 3" id="KW-0732">Signal</keyword>
<feature type="chain" id="PRO_5032632263" evidence="3">
    <location>
        <begin position="20"/>
        <end position="364"/>
    </location>
</feature>
<dbReference type="AlphaFoldDB" id="A0A7S9KYN2"/>
<dbReference type="Proteomes" id="UP000594759">
    <property type="component" value="Chromosome"/>
</dbReference>
<evidence type="ECO:0000256" key="1">
    <source>
        <dbReference type="ARBA" id="ARBA00004196"/>
    </source>
</evidence>
<dbReference type="GO" id="GO:0030313">
    <property type="term" value="C:cell envelope"/>
    <property type="evidence" value="ECO:0007669"/>
    <property type="project" value="UniProtKB-SubCell"/>
</dbReference>
<proteinExistence type="predicted"/>
<dbReference type="Gene3D" id="1.20.1420.20">
    <property type="entry name" value="M75 peptidase, HXXE motif"/>
    <property type="match status" value="1"/>
</dbReference>
<dbReference type="Pfam" id="PF09375">
    <property type="entry name" value="Peptidase_M75"/>
    <property type="match status" value="1"/>
</dbReference>
<dbReference type="EMBL" id="CP064939">
    <property type="protein sequence ID" value="QPH39283.1"/>
    <property type="molecule type" value="Genomic_DNA"/>
</dbReference>
<dbReference type="InterPro" id="IPR038352">
    <property type="entry name" value="Imelysin_sf"/>
</dbReference>
<dbReference type="CDD" id="cd14659">
    <property type="entry name" value="Imelysin-like_IPPA"/>
    <property type="match status" value="1"/>
</dbReference>